<dbReference type="InterPro" id="IPR001948">
    <property type="entry name" value="Peptidase_M18"/>
</dbReference>
<evidence type="ECO:0000256" key="4">
    <source>
        <dbReference type="ARBA" id="ARBA00022670"/>
    </source>
</evidence>
<evidence type="ECO:0000256" key="6">
    <source>
        <dbReference type="ARBA" id="ARBA00022801"/>
    </source>
</evidence>
<dbReference type="SUPFAM" id="SSF53187">
    <property type="entry name" value="Zn-dependent exopeptidases"/>
    <property type="match status" value="1"/>
</dbReference>
<keyword evidence="8 9" id="KW-0482">Metalloprotease</keyword>
<keyword evidence="12" id="KW-1185">Reference proteome</keyword>
<proteinExistence type="inferred from homology"/>
<organism evidence="11 12">
    <name type="scientific">Desulfoscipio geothermicus DSM 3669</name>
    <dbReference type="NCBI Taxonomy" id="1121426"/>
    <lineage>
        <taxon>Bacteria</taxon>
        <taxon>Bacillati</taxon>
        <taxon>Bacillota</taxon>
        <taxon>Clostridia</taxon>
        <taxon>Eubacteriales</taxon>
        <taxon>Desulfallaceae</taxon>
        <taxon>Desulfoscipio</taxon>
    </lineage>
</organism>
<dbReference type="GO" id="GO:0005737">
    <property type="term" value="C:cytoplasm"/>
    <property type="evidence" value="ECO:0007669"/>
    <property type="project" value="UniProtKB-ARBA"/>
</dbReference>
<dbReference type="EMBL" id="FOYM01000024">
    <property type="protein sequence ID" value="SFR11989.1"/>
    <property type="molecule type" value="Genomic_DNA"/>
</dbReference>
<dbReference type="Pfam" id="PF02127">
    <property type="entry name" value="Peptidase_M18"/>
    <property type="match status" value="1"/>
</dbReference>
<dbReference type="PANTHER" id="PTHR28570:SF2">
    <property type="entry name" value="M18 FAMILY AMINOPEPTIDASE 1-RELATED"/>
    <property type="match status" value="1"/>
</dbReference>
<dbReference type="GO" id="GO:0008237">
    <property type="term" value="F:metallopeptidase activity"/>
    <property type="evidence" value="ECO:0007669"/>
    <property type="project" value="UniProtKB-KW"/>
</dbReference>
<keyword evidence="4 9" id="KW-0645">Protease</keyword>
<keyword evidence="6 9" id="KW-0378">Hydrolase</keyword>
<evidence type="ECO:0000256" key="3">
    <source>
        <dbReference type="ARBA" id="ARBA00022438"/>
    </source>
</evidence>
<dbReference type="GO" id="GO:0004177">
    <property type="term" value="F:aminopeptidase activity"/>
    <property type="evidence" value="ECO:0007669"/>
    <property type="project" value="UniProtKB-KW"/>
</dbReference>
<comment type="cofactor">
    <cofactor evidence="1 10">
        <name>Zn(2+)</name>
        <dbReference type="ChEBI" id="CHEBI:29105"/>
    </cofactor>
</comment>
<protein>
    <recommendedName>
        <fullName evidence="10">M18 family aminopeptidase</fullName>
        <ecNumber evidence="10">3.4.11.-</ecNumber>
    </recommendedName>
</protein>
<evidence type="ECO:0000256" key="8">
    <source>
        <dbReference type="ARBA" id="ARBA00023049"/>
    </source>
</evidence>
<dbReference type="Gene3D" id="3.40.630.10">
    <property type="entry name" value="Zn peptidases"/>
    <property type="match status" value="1"/>
</dbReference>
<dbReference type="STRING" id="39060.SAMN05660706_12422"/>
<dbReference type="Proteomes" id="UP000199584">
    <property type="component" value="Unassembled WGS sequence"/>
</dbReference>
<dbReference type="AlphaFoldDB" id="A0A1I6E2L6"/>
<dbReference type="SUPFAM" id="SSF101821">
    <property type="entry name" value="Aminopeptidase/glucanase lid domain"/>
    <property type="match status" value="1"/>
</dbReference>
<evidence type="ECO:0000256" key="5">
    <source>
        <dbReference type="ARBA" id="ARBA00022723"/>
    </source>
</evidence>
<evidence type="ECO:0000256" key="2">
    <source>
        <dbReference type="ARBA" id="ARBA00008290"/>
    </source>
</evidence>
<dbReference type="NCBIfam" id="NF002600">
    <property type="entry name" value="PRK02256.1"/>
    <property type="match status" value="1"/>
</dbReference>
<dbReference type="GO" id="GO:0008270">
    <property type="term" value="F:zinc ion binding"/>
    <property type="evidence" value="ECO:0007669"/>
    <property type="project" value="InterPro"/>
</dbReference>
<evidence type="ECO:0000256" key="9">
    <source>
        <dbReference type="RuleBase" id="RU004386"/>
    </source>
</evidence>
<keyword evidence="5 9" id="KW-0479">Metal-binding</keyword>
<dbReference type="RefSeq" id="WP_092485423.1">
    <property type="nucleotide sequence ID" value="NZ_FOYM01000024.1"/>
</dbReference>
<evidence type="ECO:0000313" key="11">
    <source>
        <dbReference type="EMBL" id="SFR11989.1"/>
    </source>
</evidence>
<comment type="similarity">
    <text evidence="2 9">Belongs to the peptidase M18 family.</text>
</comment>
<keyword evidence="7 9" id="KW-0862">Zinc</keyword>
<evidence type="ECO:0000256" key="7">
    <source>
        <dbReference type="ARBA" id="ARBA00022833"/>
    </source>
</evidence>
<gene>
    <name evidence="11" type="ORF">SAMN05660706_12422</name>
</gene>
<accession>A0A1I6E2L6</accession>
<dbReference type="Gene3D" id="2.30.250.10">
    <property type="entry name" value="Aminopeptidase i, Domain 2"/>
    <property type="match status" value="1"/>
</dbReference>
<dbReference type="OrthoDB" id="89722at2"/>
<keyword evidence="3 9" id="KW-0031">Aminopeptidase</keyword>
<sequence length="465" mass="51327">MSKKGQLAYSRKNVWEKISELEKKSVLSMGEDYKQFIKQAKTERETIYLIKEFAENNGFKPLQGISGPLKPGDRVYAALRNKSMVMAVMGSRPLVEGANIIGAHVDSPRLDLKVHPLYEKSDLALLETHYYGGIKKYHWLALPLALHGVVFRKDGIQVNICIGEEEGDPVFTVTDLLPHLAREQAEKKVLEAFPGESLDVLCGSLAVNDREVKERVKETILDHLHEKYGIIEEDLVSAELELVPAVAPRDIGFDRSMIGAYGQDDRVCAYAQMMAINGVNLPNRTAVGIFTDKEEIGSVGNTGMQASFFANIMAELLEKSTGKYNELLLRRAMNASRALSADVNAALDPNFEEVMEKNNAARLGCGVVITKYTGSGGKKGANDAHAEYMALVRKIFNDHNVIWQTGELGKVDQGGGGTIAYMLAEYGMDVVDCGVALLGMHSPFEVSHKADIYMMHQGYRAFFLS</sequence>
<dbReference type="EC" id="3.4.11.-" evidence="10"/>
<reference evidence="12" key="1">
    <citation type="submission" date="2016-10" db="EMBL/GenBank/DDBJ databases">
        <authorList>
            <person name="Varghese N."/>
            <person name="Submissions S."/>
        </authorList>
    </citation>
    <scope>NUCLEOTIDE SEQUENCE [LARGE SCALE GENOMIC DNA]</scope>
    <source>
        <strain evidence="12">DSM 3669</strain>
    </source>
</reference>
<dbReference type="InterPro" id="IPR023358">
    <property type="entry name" value="Peptidase_M18_dom2"/>
</dbReference>
<name>A0A1I6E2L6_9FIRM</name>
<evidence type="ECO:0000256" key="10">
    <source>
        <dbReference type="RuleBase" id="RU004387"/>
    </source>
</evidence>
<evidence type="ECO:0000256" key="1">
    <source>
        <dbReference type="ARBA" id="ARBA00001947"/>
    </source>
</evidence>
<dbReference type="PRINTS" id="PR00932">
    <property type="entry name" value="AMINO1PTASE"/>
</dbReference>
<dbReference type="PANTHER" id="PTHR28570">
    <property type="entry name" value="ASPARTYL AMINOPEPTIDASE"/>
    <property type="match status" value="1"/>
</dbReference>
<evidence type="ECO:0000313" key="12">
    <source>
        <dbReference type="Proteomes" id="UP000199584"/>
    </source>
</evidence>
<dbReference type="GO" id="GO:0006508">
    <property type="term" value="P:proteolysis"/>
    <property type="evidence" value="ECO:0007669"/>
    <property type="project" value="UniProtKB-KW"/>
</dbReference>